<name>A0ABV6LS95_9BACI</name>
<dbReference type="InterPro" id="IPR000863">
    <property type="entry name" value="Sulfotransferase_dom"/>
</dbReference>
<proteinExistence type="predicted"/>
<sequence length="274" mass="31964">MKKLLRKVYHLPTTIKRYRLNQTSEIHDSPIFVIGNQKSGTSAIGALLADLTDKSVAIDLPGILEPTQLKIHNGELSFDDFVDNNKYDFSKEIIKEPSLTFLYEDIVKRFPDSKFVFIIRDPRDNIRSILNRVKLEGDLDRIDDPESQHKLAQAPKDWERVIDSRWMGVPGDNYIEWMSYRWNWATDLYKKHADNMILIRYEDFSKDKEGQIKQLAEQLGLSAVNDISDKVDIQYQPAGNKKVDKKEFFGEANLKRIESICEERMEEFGYKPML</sequence>
<protein>
    <submittedName>
        <fullName evidence="2">Sulfotransferase</fullName>
        <ecNumber evidence="2">2.8.2.-</ecNumber>
    </submittedName>
</protein>
<dbReference type="Gene3D" id="3.40.50.300">
    <property type="entry name" value="P-loop containing nucleotide triphosphate hydrolases"/>
    <property type="match status" value="1"/>
</dbReference>
<dbReference type="RefSeq" id="WP_377350368.1">
    <property type="nucleotide sequence ID" value="NZ_JBHLTP010000013.1"/>
</dbReference>
<dbReference type="InterPro" id="IPR051135">
    <property type="entry name" value="Gal/GlcNAc/GalNAc_ST"/>
</dbReference>
<accession>A0ABV6LS95</accession>
<keyword evidence="2" id="KW-0808">Transferase</keyword>
<dbReference type="EMBL" id="JBHLTP010000013">
    <property type="protein sequence ID" value="MFC0525285.1"/>
    <property type="molecule type" value="Genomic_DNA"/>
</dbReference>
<organism evidence="2 3">
    <name type="scientific">Pontibacillus salicampi</name>
    <dbReference type="NCBI Taxonomy" id="1449801"/>
    <lineage>
        <taxon>Bacteria</taxon>
        <taxon>Bacillati</taxon>
        <taxon>Bacillota</taxon>
        <taxon>Bacilli</taxon>
        <taxon>Bacillales</taxon>
        <taxon>Bacillaceae</taxon>
        <taxon>Pontibacillus</taxon>
    </lineage>
</organism>
<keyword evidence="3" id="KW-1185">Reference proteome</keyword>
<gene>
    <name evidence="2" type="ORF">ACFFGV_17015</name>
</gene>
<reference evidence="2 3" key="1">
    <citation type="submission" date="2024-09" db="EMBL/GenBank/DDBJ databases">
        <authorList>
            <person name="Sun Q."/>
            <person name="Mori K."/>
        </authorList>
    </citation>
    <scope>NUCLEOTIDE SEQUENCE [LARGE SCALE GENOMIC DNA]</scope>
    <source>
        <strain evidence="2 3">NCAIM B.02529</strain>
    </source>
</reference>
<dbReference type="EC" id="2.8.2.-" evidence="2"/>
<evidence type="ECO:0000313" key="2">
    <source>
        <dbReference type="EMBL" id="MFC0525285.1"/>
    </source>
</evidence>
<feature type="domain" description="Sulfotransferase" evidence="1">
    <location>
        <begin position="29"/>
        <end position="229"/>
    </location>
</feature>
<comment type="caution">
    <text evidence="2">The sequence shown here is derived from an EMBL/GenBank/DDBJ whole genome shotgun (WGS) entry which is preliminary data.</text>
</comment>
<dbReference type="GO" id="GO:0016740">
    <property type="term" value="F:transferase activity"/>
    <property type="evidence" value="ECO:0007669"/>
    <property type="project" value="UniProtKB-KW"/>
</dbReference>
<evidence type="ECO:0000313" key="3">
    <source>
        <dbReference type="Proteomes" id="UP001589836"/>
    </source>
</evidence>
<dbReference type="Pfam" id="PF00685">
    <property type="entry name" value="Sulfotransfer_1"/>
    <property type="match status" value="1"/>
</dbReference>
<dbReference type="PANTHER" id="PTHR10704:SF44">
    <property type="entry name" value="LD35051P-RELATED"/>
    <property type="match status" value="1"/>
</dbReference>
<dbReference type="Proteomes" id="UP001589836">
    <property type="component" value="Unassembled WGS sequence"/>
</dbReference>
<dbReference type="PANTHER" id="PTHR10704">
    <property type="entry name" value="CARBOHYDRATE SULFOTRANSFERASE"/>
    <property type="match status" value="1"/>
</dbReference>
<dbReference type="SUPFAM" id="SSF52540">
    <property type="entry name" value="P-loop containing nucleoside triphosphate hydrolases"/>
    <property type="match status" value="1"/>
</dbReference>
<evidence type="ECO:0000259" key="1">
    <source>
        <dbReference type="Pfam" id="PF00685"/>
    </source>
</evidence>
<dbReference type="InterPro" id="IPR027417">
    <property type="entry name" value="P-loop_NTPase"/>
</dbReference>